<evidence type="ECO:0000256" key="1">
    <source>
        <dbReference type="ARBA" id="ARBA00022448"/>
    </source>
</evidence>
<dbReference type="Proteomes" id="UP000029228">
    <property type="component" value="Unassembled WGS sequence"/>
</dbReference>
<comment type="caution">
    <text evidence="7">The sequence shown here is derived from an EMBL/GenBank/DDBJ whole genome shotgun (WGS) entry which is preliminary data.</text>
</comment>
<evidence type="ECO:0000313" key="8">
    <source>
        <dbReference type="Proteomes" id="UP000029228"/>
    </source>
</evidence>
<organism evidence="7 8">
    <name type="scientific">Vibrio maritimus</name>
    <dbReference type="NCBI Taxonomy" id="990268"/>
    <lineage>
        <taxon>Bacteria</taxon>
        <taxon>Pseudomonadati</taxon>
        <taxon>Pseudomonadota</taxon>
        <taxon>Gammaproteobacteria</taxon>
        <taxon>Vibrionales</taxon>
        <taxon>Vibrionaceae</taxon>
        <taxon>Vibrio</taxon>
    </lineage>
</organism>
<evidence type="ECO:0000256" key="5">
    <source>
        <dbReference type="ARBA" id="ARBA00022967"/>
    </source>
</evidence>
<accession>A0A090S357</accession>
<dbReference type="SUPFAM" id="SSF52540">
    <property type="entry name" value="P-loop containing nucleoside triphosphate hydrolases"/>
    <property type="match status" value="1"/>
</dbReference>
<dbReference type="EMBL" id="BBMR01000007">
    <property type="protein sequence ID" value="GAL20934.1"/>
    <property type="molecule type" value="Genomic_DNA"/>
</dbReference>
<sequence>MDEPTAALSEREVERLFTVIRRLQEQSVTVIYISHKLDEILTLGDRVTVMRDGKHIATKPMSEVDGRAELIDMMIGRSIMHDYSPRDAITDEVFLAAQRLNNHRLKDVSFDIKKARSLGFMVWLALEKPRLHVRSSVPTKSLAQFASMAKMWVIRHEKPLRRVLPRTRRASYSGLVYQFNHSRKYPRDESAKNV</sequence>
<dbReference type="InterPro" id="IPR050107">
    <property type="entry name" value="ABC_carbohydrate_import_ATPase"/>
</dbReference>
<keyword evidence="1" id="KW-0813">Transport</keyword>
<evidence type="ECO:0000313" key="7">
    <source>
        <dbReference type="EMBL" id="GAL20934.1"/>
    </source>
</evidence>
<reference evidence="7 8" key="2">
    <citation type="submission" date="2014-09" db="EMBL/GenBank/DDBJ databases">
        <authorList>
            <consortium name="NBRP consortium"/>
            <person name="Sawabe T."/>
            <person name="Meirelles P."/>
            <person name="Nakanishi M."/>
            <person name="Sayaka M."/>
            <person name="Hattori M."/>
            <person name="Ohkuma M."/>
        </authorList>
    </citation>
    <scope>NUCLEOTIDE SEQUENCE [LARGE SCALE GENOMIC DNA]</scope>
    <source>
        <strain evidence="8">JCM19235</strain>
    </source>
</reference>
<protein>
    <submittedName>
        <fullName evidence="7">Ribose ABC transport system ATP-binding protein RbsA</fullName>
    </submittedName>
</protein>
<dbReference type="AlphaFoldDB" id="A0A090S357"/>
<gene>
    <name evidence="7" type="ORF">JCM19235_209</name>
</gene>
<keyword evidence="8" id="KW-1185">Reference proteome</keyword>
<dbReference type="STRING" id="990268.JCM19235_209"/>
<evidence type="ECO:0000256" key="4">
    <source>
        <dbReference type="ARBA" id="ARBA00022840"/>
    </source>
</evidence>
<evidence type="ECO:0000256" key="2">
    <source>
        <dbReference type="ARBA" id="ARBA00022475"/>
    </source>
</evidence>
<keyword evidence="6" id="KW-0472">Membrane</keyword>
<keyword evidence="5" id="KW-1278">Translocase</keyword>
<dbReference type="Gene3D" id="3.40.50.300">
    <property type="entry name" value="P-loop containing nucleotide triphosphate hydrolases"/>
    <property type="match status" value="1"/>
</dbReference>
<dbReference type="GO" id="GO:0005524">
    <property type="term" value="F:ATP binding"/>
    <property type="evidence" value="ECO:0007669"/>
    <property type="project" value="UniProtKB-KW"/>
</dbReference>
<reference evidence="7 8" key="1">
    <citation type="submission" date="2014-09" db="EMBL/GenBank/DDBJ databases">
        <title>Vibrio maritimus JCM 19235. (C45) whole genome shotgun sequence.</title>
        <authorList>
            <person name="Sawabe T."/>
            <person name="Meirelles P."/>
            <person name="Nakanishi M."/>
            <person name="Sayaka M."/>
            <person name="Hattori M."/>
            <person name="Ohkuma M."/>
        </authorList>
    </citation>
    <scope>NUCLEOTIDE SEQUENCE [LARGE SCALE GENOMIC DNA]</scope>
    <source>
        <strain evidence="8">JCM19235</strain>
    </source>
</reference>
<keyword evidence="4 7" id="KW-0067">ATP-binding</keyword>
<dbReference type="PANTHER" id="PTHR43790">
    <property type="entry name" value="CARBOHYDRATE TRANSPORT ATP-BINDING PROTEIN MG119-RELATED"/>
    <property type="match status" value="1"/>
</dbReference>
<keyword evidence="2" id="KW-1003">Cell membrane</keyword>
<evidence type="ECO:0000256" key="3">
    <source>
        <dbReference type="ARBA" id="ARBA00022741"/>
    </source>
</evidence>
<keyword evidence="3" id="KW-0547">Nucleotide-binding</keyword>
<evidence type="ECO:0000256" key="6">
    <source>
        <dbReference type="ARBA" id="ARBA00023136"/>
    </source>
</evidence>
<dbReference type="InterPro" id="IPR027417">
    <property type="entry name" value="P-loop_NTPase"/>
</dbReference>
<proteinExistence type="predicted"/>
<dbReference type="PANTHER" id="PTHR43790:SF3">
    <property type="entry name" value="D-ALLOSE IMPORT ATP-BINDING PROTEIN ALSA-RELATED"/>
    <property type="match status" value="1"/>
</dbReference>
<name>A0A090S357_9VIBR</name>